<feature type="domain" description="Organic solvent tolerance-like N-terminal" evidence="3">
    <location>
        <begin position="90"/>
        <end position="249"/>
    </location>
</feature>
<sequence length="373" mass="42638">MSITKLRLIYLSVCLILFSTSALPQAPIVLKRADLMRTGGTAEAPIRYLDGDVWITQDTLSVTCEHATYEEAIGRLFFEDNVHLVEPSRQIWADQTTYYEKSGRAVADGNVKIDQDSIIIYCNRVIYNENREDAFFFGNVRIFSTTDDAVITGEHGVYNRPDERGVMTQDPRMVNYTEEGDSMVVVGMLIEYLFAEKQAIVTDSVHMFREDFEGWGQKLYYWDASECARLTGDPILQQGRDVLTADSVDAFFEDQKLKRVILIGQALVTSPLDSLEMRPFNLMSGHYMEMTFREGEVDSVYVRGNATSIYYIREDTGEKGANKVSGDLIDMFIKDGQIDWIYVEGGTEGTYYPERLEERLSTECEEIIARRRR</sequence>
<protein>
    <recommendedName>
        <fullName evidence="3">Organic solvent tolerance-like N-terminal domain-containing protein</fullName>
    </recommendedName>
</protein>
<dbReference type="GO" id="GO:0015920">
    <property type="term" value="P:lipopolysaccharide transport"/>
    <property type="evidence" value="ECO:0007669"/>
    <property type="project" value="TreeGrafter"/>
</dbReference>
<name>A0A532V4A0_UNCL8</name>
<evidence type="ECO:0000313" key="5">
    <source>
        <dbReference type="Proteomes" id="UP000319619"/>
    </source>
</evidence>
<evidence type="ECO:0000259" key="3">
    <source>
        <dbReference type="Pfam" id="PF03968"/>
    </source>
</evidence>
<dbReference type="AlphaFoldDB" id="A0A532V4A0"/>
<dbReference type="Proteomes" id="UP000319619">
    <property type="component" value="Unassembled WGS sequence"/>
</dbReference>
<dbReference type="GO" id="GO:0030288">
    <property type="term" value="C:outer membrane-bounded periplasmic space"/>
    <property type="evidence" value="ECO:0007669"/>
    <property type="project" value="TreeGrafter"/>
</dbReference>
<evidence type="ECO:0000313" key="4">
    <source>
        <dbReference type="EMBL" id="TKJ41827.1"/>
    </source>
</evidence>
<dbReference type="InterPro" id="IPR005653">
    <property type="entry name" value="OstA-like_N"/>
</dbReference>
<dbReference type="InterPro" id="IPR052037">
    <property type="entry name" value="LPS_export_LptA"/>
</dbReference>
<dbReference type="Pfam" id="PF03968">
    <property type="entry name" value="LptD_N"/>
    <property type="match status" value="1"/>
</dbReference>
<dbReference type="PANTHER" id="PTHR36504">
    <property type="entry name" value="LIPOPOLYSACCHARIDE EXPORT SYSTEM PROTEIN LPTA"/>
    <property type="match status" value="1"/>
</dbReference>
<dbReference type="PANTHER" id="PTHR36504:SF1">
    <property type="entry name" value="LIPOPOLYSACCHARIDE EXPORT SYSTEM PROTEIN LPTA"/>
    <property type="match status" value="1"/>
</dbReference>
<accession>A0A532V4A0</accession>
<feature type="chain" id="PRO_5022170081" description="Organic solvent tolerance-like N-terminal domain-containing protein" evidence="2">
    <location>
        <begin position="27"/>
        <end position="373"/>
    </location>
</feature>
<proteinExistence type="predicted"/>
<comment type="caution">
    <text evidence="4">The sequence shown here is derived from an EMBL/GenBank/DDBJ whole genome shotgun (WGS) entry which is preliminary data.</text>
</comment>
<dbReference type="Gene3D" id="2.60.450.10">
    <property type="entry name" value="Lipopolysaccharide (LPS) transport protein A like domain"/>
    <property type="match status" value="2"/>
</dbReference>
<dbReference type="GO" id="GO:0017089">
    <property type="term" value="F:glycolipid transfer activity"/>
    <property type="evidence" value="ECO:0007669"/>
    <property type="project" value="TreeGrafter"/>
</dbReference>
<dbReference type="EMBL" id="NJBN01000002">
    <property type="protein sequence ID" value="TKJ41827.1"/>
    <property type="molecule type" value="Genomic_DNA"/>
</dbReference>
<gene>
    <name evidence="4" type="ORF">CEE37_04465</name>
</gene>
<dbReference type="GO" id="GO:0009279">
    <property type="term" value="C:cell outer membrane"/>
    <property type="evidence" value="ECO:0007669"/>
    <property type="project" value="TreeGrafter"/>
</dbReference>
<feature type="signal peptide" evidence="2">
    <location>
        <begin position="1"/>
        <end position="26"/>
    </location>
</feature>
<evidence type="ECO:0000256" key="1">
    <source>
        <dbReference type="ARBA" id="ARBA00022729"/>
    </source>
</evidence>
<reference evidence="4 5" key="1">
    <citation type="submission" date="2017-06" db="EMBL/GenBank/DDBJ databases">
        <title>Novel microbial phyla capable of carbon fixation and sulfur reduction in deep-sea sediments.</title>
        <authorList>
            <person name="Huang J."/>
            <person name="Baker B."/>
            <person name="Wang Y."/>
        </authorList>
    </citation>
    <scope>NUCLEOTIDE SEQUENCE [LARGE SCALE GENOMIC DNA]</scope>
    <source>
        <strain evidence="4">B3_LCP</strain>
    </source>
</reference>
<keyword evidence="1 2" id="KW-0732">Signal</keyword>
<organism evidence="4 5">
    <name type="scientific">candidate division LCP-89 bacterium B3_LCP</name>
    <dbReference type="NCBI Taxonomy" id="2012998"/>
    <lineage>
        <taxon>Bacteria</taxon>
        <taxon>Pseudomonadati</taxon>
        <taxon>Bacteria division LCP-89</taxon>
    </lineage>
</organism>
<evidence type="ECO:0000256" key="2">
    <source>
        <dbReference type="SAM" id="SignalP"/>
    </source>
</evidence>